<keyword evidence="2" id="KW-1185">Reference proteome</keyword>
<dbReference type="EMBL" id="JAHKNI010000001">
    <property type="protein sequence ID" value="MBU3060506.1"/>
    <property type="molecule type" value="Genomic_DNA"/>
</dbReference>
<protein>
    <submittedName>
        <fullName evidence="1">Uncharacterized protein</fullName>
    </submittedName>
</protein>
<dbReference type="Proteomes" id="UP000733379">
    <property type="component" value="Unassembled WGS sequence"/>
</dbReference>
<accession>A0ABS6ATD4</accession>
<comment type="caution">
    <text evidence="1">The sequence shown here is derived from an EMBL/GenBank/DDBJ whole genome shotgun (WGS) entry which is preliminary data.</text>
</comment>
<evidence type="ECO:0000313" key="2">
    <source>
        <dbReference type="Proteomes" id="UP000733379"/>
    </source>
</evidence>
<evidence type="ECO:0000313" key="1">
    <source>
        <dbReference type="EMBL" id="MBU3060506.1"/>
    </source>
</evidence>
<sequence>MNALSGSRFDELPRDRLAALVPELLLCGHLIDRSGMAHSIAAFGRDGMAQVAIEEWQLASPVYTRRMRTALGIAGDGVDTIFKGLQLDIGAPPQFMDFRFRVTDHDHGEFWLDHCGALADVEPMGEDFVVAMCHTIEDPTFDATALATNVHAQVRPIHRPPRHPADRVPVCAWTVVIDPSHEPPPVPVHAARIEGSEAARIVLEPIDSGDEGRGDYAGPLLSDIRFEDFSKSALVRIADEVCLQQHLLTLGFMVAVREHAGVTKDASRVREAAAETQAVEIARKQFTGIAGLTSERLRRALGLGTDPAALAGVLRCHPAWNPLPYTDIDITAYHDTVVLRLRRDCPGVRDGGWPALLDADHLAPLNAMARGVNPRFDARVRAADEAEIVFEIATAPTAFRELPEVAITRFSTGAEFTFTERRSLPLTVV</sequence>
<reference evidence="1 2" key="1">
    <citation type="submission" date="2021-06" db="EMBL/GenBank/DDBJ databases">
        <title>Actinomycetes sequencing.</title>
        <authorList>
            <person name="Shan Q."/>
        </authorList>
    </citation>
    <scope>NUCLEOTIDE SEQUENCE [LARGE SCALE GENOMIC DNA]</scope>
    <source>
        <strain evidence="1 2">NEAU-G5</strain>
    </source>
</reference>
<organism evidence="1 2">
    <name type="scientific">Nocardia albiluteola</name>
    <dbReference type="NCBI Taxonomy" id="2842303"/>
    <lineage>
        <taxon>Bacteria</taxon>
        <taxon>Bacillati</taxon>
        <taxon>Actinomycetota</taxon>
        <taxon>Actinomycetes</taxon>
        <taxon>Mycobacteriales</taxon>
        <taxon>Nocardiaceae</taxon>
        <taxon>Nocardia</taxon>
    </lineage>
</organism>
<proteinExistence type="predicted"/>
<gene>
    <name evidence="1" type="ORF">KO481_03090</name>
</gene>
<name>A0ABS6ATD4_9NOCA</name>